<name>A0A8J3UD39_9ACTN</name>
<proteinExistence type="predicted"/>
<dbReference type="EMBL" id="BOOP01000045">
    <property type="protein sequence ID" value="GII42580.1"/>
    <property type="molecule type" value="Genomic_DNA"/>
</dbReference>
<sequence>MKRDRSKGDEDDHDARCRFIAELGMGGWEMVSAAYPGNRDPVVLWFKRPIEN</sequence>
<protein>
    <recommendedName>
        <fullName evidence="3">DUF4177 domain-containing protein</fullName>
    </recommendedName>
</protein>
<organism evidence="1 2">
    <name type="scientific">Planotetraspora phitsanulokensis</name>
    <dbReference type="NCBI Taxonomy" id="575192"/>
    <lineage>
        <taxon>Bacteria</taxon>
        <taxon>Bacillati</taxon>
        <taxon>Actinomycetota</taxon>
        <taxon>Actinomycetes</taxon>
        <taxon>Streptosporangiales</taxon>
        <taxon>Streptosporangiaceae</taxon>
        <taxon>Planotetraspora</taxon>
    </lineage>
</organism>
<reference evidence="1 2" key="1">
    <citation type="submission" date="2021-01" db="EMBL/GenBank/DDBJ databases">
        <title>Whole genome shotgun sequence of Planotetraspora phitsanulokensis NBRC 104273.</title>
        <authorList>
            <person name="Komaki H."/>
            <person name="Tamura T."/>
        </authorList>
    </citation>
    <scope>NUCLEOTIDE SEQUENCE [LARGE SCALE GENOMIC DNA]</scope>
    <source>
        <strain evidence="1 2">NBRC 104273</strain>
    </source>
</reference>
<comment type="caution">
    <text evidence="1">The sequence shown here is derived from an EMBL/GenBank/DDBJ whole genome shotgun (WGS) entry which is preliminary data.</text>
</comment>
<dbReference type="RefSeq" id="WP_204078001.1">
    <property type="nucleotide sequence ID" value="NZ_BAABHI010000019.1"/>
</dbReference>
<evidence type="ECO:0000313" key="2">
    <source>
        <dbReference type="Proteomes" id="UP000622547"/>
    </source>
</evidence>
<evidence type="ECO:0008006" key="3">
    <source>
        <dbReference type="Google" id="ProtNLM"/>
    </source>
</evidence>
<gene>
    <name evidence="1" type="ORF">Pph01_75830</name>
</gene>
<accession>A0A8J3UD39</accession>
<dbReference type="AlphaFoldDB" id="A0A8J3UD39"/>
<dbReference type="Proteomes" id="UP000622547">
    <property type="component" value="Unassembled WGS sequence"/>
</dbReference>
<evidence type="ECO:0000313" key="1">
    <source>
        <dbReference type="EMBL" id="GII42580.1"/>
    </source>
</evidence>
<keyword evidence="2" id="KW-1185">Reference proteome</keyword>